<dbReference type="EMBL" id="CM000884">
    <property type="protein sequence ID" value="PNT61462.1"/>
    <property type="molecule type" value="Genomic_DNA"/>
</dbReference>
<organism evidence="2">
    <name type="scientific">Brachypodium distachyon</name>
    <name type="common">Purple false brome</name>
    <name type="synonym">Trachynia distachya</name>
    <dbReference type="NCBI Taxonomy" id="15368"/>
    <lineage>
        <taxon>Eukaryota</taxon>
        <taxon>Viridiplantae</taxon>
        <taxon>Streptophyta</taxon>
        <taxon>Embryophyta</taxon>
        <taxon>Tracheophyta</taxon>
        <taxon>Spermatophyta</taxon>
        <taxon>Magnoliopsida</taxon>
        <taxon>Liliopsida</taxon>
        <taxon>Poales</taxon>
        <taxon>Poaceae</taxon>
        <taxon>BOP clade</taxon>
        <taxon>Pooideae</taxon>
        <taxon>Stipodae</taxon>
        <taxon>Brachypodieae</taxon>
        <taxon>Brachypodium</taxon>
    </lineage>
</organism>
<evidence type="ECO:0000256" key="1">
    <source>
        <dbReference type="SAM" id="MobiDB-lite"/>
    </source>
</evidence>
<reference evidence="2" key="2">
    <citation type="submission" date="2017-06" db="EMBL/GenBank/DDBJ databases">
        <title>WGS assembly of Brachypodium distachyon.</title>
        <authorList>
            <consortium name="The International Brachypodium Initiative"/>
            <person name="Lucas S."/>
            <person name="Harmon-Smith M."/>
            <person name="Lail K."/>
            <person name="Tice H."/>
            <person name="Grimwood J."/>
            <person name="Bruce D."/>
            <person name="Barry K."/>
            <person name="Shu S."/>
            <person name="Lindquist E."/>
            <person name="Wang M."/>
            <person name="Pitluck S."/>
            <person name="Vogel J.P."/>
            <person name="Garvin D.F."/>
            <person name="Mockler T.C."/>
            <person name="Schmutz J."/>
            <person name="Rokhsar D."/>
            <person name="Bevan M.W."/>
        </authorList>
    </citation>
    <scope>NUCLEOTIDE SEQUENCE</scope>
    <source>
        <strain evidence="2">Bd21</strain>
    </source>
</reference>
<evidence type="ECO:0000313" key="4">
    <source>
        <dbReference type="Proteomes" id="UP000008810"/>
    </source>
</evidence>
<dbReference type="Proteomes" id="UP000008810">
    <property type="component" value="Chromosome 5"/>
</dbReference>
<protein>
    <submittedName>
        <fullName evidence="2 3">Uncharacterized protein</fullName>
    </submittedName>
</protein>
<sequence>MPDLQPPQRSPSSGTARAPRSRHAPQEARRGCRCCSRHAPPSSGAQPRSSPRPPSPSEQRAASVLVVAAAALRPTRQRRPPAPPQPSSSAPHRPPHSSPSWSAAISSVQHAVTIRRHPPRITSSQRRFSSRSTPSLLAAFAALPSNRALLIFLTG</sequence>
<dbReference type="Gramene" id="PNT61462">
    <property type="protein sequence ID" value="PNT61462"/>
    <property type="gene ID" value="BRADI_5g15491v3"/>
</dbReference>
<feature type="compositionally biased region" description="Low complexity" evidence="1">
    <location>
        <begin position="57"/>
        <end position="74"/>
    </location>
</feature>
<feature type="compositionally biased region" description="Low complexity" evidence="1">
    <location>
        <begin position="39"/>
        <end position="49"/>
    </location>
</feature>
<keyword evidence="4" id="KW-1185">Reference proteome</keyword>
<gene>
    <name evidence="2" type="ORF">BRADI_5g15491v3</name>
</gene>
<reference evidence="2 3" key="1">
    <citation type="journal article" date="2010" name="Nature">
        <title>Genome sequencing and analysis of the model grass Brachypodium distachyon.</title>
        <authorList>
            <consortium name="International Brachypodium Initiative"/>
        </authorList>
    </citation>
    <scope>NUCLEOTIDE SEQUENCE [LARGE SCALE GENOMIC DNA]</scope>
    <source>
        <strain evidence="2 3">Bd21</strain>
    </source>
</reference>
<dbReference type="EMBL" id="CM000884">
    <property type="protein sequence ID" value="PNT61461.1"/>
    <property type="molecule type" value="Genomic_DNA"/>
</dbReference>
<evidence type="ECO:0000313" key="2">
    <source>
        <dbReference type="EMBL" id="PNT61462.1"/>
    </source>
</evidence>
<dbReference type="AlphaFoldDB" id="A0A2K2CHF0"/>
<dbReference type="EnsemblPlants" id="PNT61461">
    <property type="protein sequence ID" value="PNT61461"/>
    <property type="gene ID" value="BRADI_5g15491v3"/>
</dbReference>
<feature type="compositionally biased region" description="Low complexity" evidence="1">
    <location>
        <begin position="98"/>
        <end position="107"/>
    </location>
</feature>
<reference evidence="3" key="3">
    <citation type="submission" date="2018-08" db="UniProtKB">
        <authorList>
            <consortium name="EnsemblPlants"/>
        </authorList>
    </citation>
    <scope>IDENTIFICATION</scope>
    <source>
        <strain evidence="3">cv. Bd21</strain>
    </source>
</reference>
<accession>A0A2K2CHF0</accession>
<name>A0A2K2CHF0_BRADI</name>
<evidence type="ECO:0000313" key="3">
    <source>
        <dbReference type="EnsemblPlants" id="PNT61461"/>
    </source>
</evidence>
<dbReference type="InParanoid" id="A0A2K2CHF0"/>
<dbReference type="EnsemblPlants" id="PNT61462">
    <property type="protein sequence ID" value="PNT61462"/>
    <property type="gene ID" value="BRADI_5g15491v3"/>
</dbReference>
<proteinExistence type="predicted"/>
<dbReference type="Gramene" id="PNT61461">
    <property type="protein sequence ID" value="PNT61461"/>
    <property type="gene ID" value="BRADI_5g15491v3"/>
</dbReference>
<feature type="region of interest" description="Disordered" evidence="1">
    <location>
        <begin position="1"/>
        <end position="110"/>
    </location>
</feature>